<dbReference type="GO" id="GO:0006012">
    <property type="term" value="P:galactose metabolic process"/>
    <property type="evidence" value="ECO:0007669"/>
    <property type="project" value="InterPro"/>
</dbReference>
<keyword evidence="3" id="KW-0413">Isomerase</keyword>
<evidence type="ECO:0000313" key="7">
    <source>
        <dbReference type="Proteomes" id="UP000326565"/>
    </source>
</evidence>
<dbReference type="GO" id="GO:0003978">
    <property type="term" value="F:UDP-glucose 4-epimerase activity"/>
    <property type="evidence" value="ECO:0007669"/>
    <property type="project" value="InterPro"/>
</dbReference>
<evidence type="ECO:0000256" key="4">
    <source>
        <dbReference type="SAM" id="MobiDB-lite"/>
    </source>
</evidence>
<feature type="domain" description="NAD-dependent epimerase/dehydratase" evidence="5">
    <location>
        <begin position="50"/>
        <end position="354"/>
    </location>
</feature>
<reference evidence="6 7" key="1">
    <citation type="submission" date="2019-04" db="EMBL/GenBank/DDBJ databases">
        <title>Friends and foes A comparative genomics study of 23 Aspergillus species from section Flavi.</title>
        <authorList>
            <consortium name="DOE Joint Genome Institute"/>
            <person name="Kjaerbolling I."/>
            <person name="Vesth T."/>
            <person name="Frisvad J.C."/>
            <person name="Nybo J.L."/>
            <person name="Theobald S."/>
            <person name="Kildgaard S."/>
            <person name="Isbrandt T."/>
            <person name="Kuo A."/>
            <person name="Sato A."/>
            <person name="Lyhne E.K."/>
            <person name="Kogle M.E."/>
            <person name="Wiebenga A."/>
            <person name="Kun R.S."/>
            <person name="Lubbers R.J."/>
            <person name="Makela M.R."/>
            <person name="Barry K."/>
            <person name="Chovatia M."/>
            <person name="Clum A."/>
            <person name="Daum C."/>
            <person name="Haridas S."/>
            <person name="He G."/>
            <person name="LaButti K."/>
            <person name="Lipzen A."/>
            <person name="Mondo S."/>
            <person name="Riley R."/>
            <person name="Salamov A."/>
            <person name="Simmons B.A."/>
            <person name="Magnuson J.K."/>
            <person name="Henrissat B."/>
            <person name="Mortensen U.H."/>
            <person name="Larsen T.O."/>
            <person name="Devries R.P."/>
            <person name="Grigoriev I.V."/>
            <person name="Machida M."/>
            <person name="Baker S.E."/>
            <person name="Andersen M.R."/>
        </authorList>
    </citation>
    <scope>NUCLEOTIDE SEQUENCE [LARGE SCALE GENOMIC DNA]</scope>
    <source>
        <strain evidence="6 7">CBS 151.66</strain>
    </source>
</reference>
<dbReference type="Pfam" id="PF01370">
    <property type="entry name" value="Epimerase"/>
    <property type="match status" value="1"/>
</dbReference>
<evidence type="ECO:0000256" key="2">
    <source>
        <dbReference type="ARBA" id="ARBA00023027"/>
    </source>
</evidence>
<dbReference type="FunFam" id="3.40.50.720:FF:000418">
    <property type="entry name" value="UDP-glucose 4-epimerase 5"/>
    <property type="match status" value="1"/>
</dbReference>
<name>A0A5N5XA23_9EURO</name>
<proteinExistence type="predicted"/>
<evidence type="ECO:0000259" key="5">
    <source>
        <dbReference type="Pfam" id="PF01370"/>
    </source>
</evidence>
<keyword evidence="7" id="KW-1185">Reference proteome</keyword>
<comment type="cofactor">
    <cofactor evidence="1">
        <name>NAD(+)</name>
        <dbReference type="ChEBI" id="CHEBI:57540"/>
    </cofactor>
</comment>
<feature type="compositionally biased region" description="Polar residues" evidence="4">
    <location>
        <begin position="1"/>
        <end position="11"/>
    </location>
</feature>
<dbReference type="EMBL" id="ML732167">
    <property type="protein sequence ID" value="KAB8077569.1"/>
    <property type="molecule type" value="Genomic_DNA"/>
</dbReference>
<dbReference type="InterPro" id="IPR036291">
    <property type="entry name" value="NAD(P)-bd_dom_sf"/>
</dbReference>
<dbReference type="AlphaFoldDB" id="A0A5N5XA23"/>
<dbReference type="PANTHER" id="PTHR43725">
    <property type="entry name" value="UDP-GLUCOSE 4-EPIMERASE"/>
    <property type="match status" value="1"/>
</dbReference>
<dbReference type="Proteomes" id="UP000326565">
    <property type="component" value="Unassembled WGS sequence"/>
</dbReference>
<dbReference type="Gene3D" id="3.90.25.10">
    <property type="entry name" value="UDP-galactose 4-epimerase, domain 1"/>
    <property type="match status" value="1"/>
</dbReference>
<evidence type="ECO:0000256" key="1">
    <source>
        <dbReference type="ARBA" id="ARBA00001911"/>
    </source>
</evidence>
<dbReference type="OrthoDB" id="9402762at2759"/>
<dbReference type="CDD" id="cd05247">
    <property type="entry name" value="UDP_G4E_1_SDR_e"/>
    <property type="match status" value="1"/>
</dbReference>
<dbReference type="NCBIfam" id="TIGR01179">
    <property type="entry name" value="galE"/>
    <property type="match status" value="1"/>
</dbReference>
<dbReference type="PANTHER" id="PTHR43725:SF3">
    <property type="entry name" value="UDP-GLUCOSE 4-EPIMERASE (EUROFUNG)"/>
    <property type="match status" value="1"/>
</dbReference>
<keyword evidence="2" id="KW-0520">NAD</keyword>
<sequence>MMESPRQSDASTPVEPCSPGCVDTPATQSSVLFDGNLEELLRNFPIDQYILVTGGLGFIGSHTTLELLKANYNVIVIDNLSNSFQNVFDRIKLLASKYHEQQGTKMPEMHLHAHDYRDNLALRKLLEQYQIQSRWGTPTTKISGVIHFAAYKAVEESIKNPLKYYANNVSGLIDFASTLGEFGIKTFVFSSSATVYGTLATSGLPLKEELCVHKPEIFQDRDGSERIVEPGSTGITNPYGRTKWICEAILADLAASDPEWTIVALRYFNPIGCDESGLLGEDPKQIPTNLLPVVVKVMTGQYKELQMFGTDWDTEDGTAVRDFIHVTDLARGHIAAVNAANEGKLKENFRTFNLGTGTGHSVMEVVNAMESVSSKVIPRRAAGRRPGDVGSCVAVATRSQEELQWKTEKTLTDACASLCNFLDVSGLSS</sequence>
<dbReference type="InterPro" id="IPR001509">
    <property type="entry name" value="Epimerase_deHydtase"/>
</dbReference>
<protein>
    <recommendedName>
        <fullName evidence="5">NAD-dependent epimerase/dehydratase domain-containing protein</fullName>
    </recommendedName>
</protein>
<organism evidence="6 7">
    <name type="scientific">Aspergillus leporis</name>
    <dbReference type="NCBI Taxonomy" id="41062"/>
    <lineage>
        <taxon>Eukaryota</taxon>
        <taxon>Fungi</taxon>
        <taxon>Dikarya</taxon>
        <taxon>Ascomycota</taxon>
        <taxon>Pezizomycotina</taxon>
        <taxon>Eurotiomycetes</taxon>
        <taxon>Eurotiomycetidae</taxon>
        <taxon>Eurotiales</taxon>
        <taxon>Aspergillaceae</taxon>
        <taxon>Aspergillus</taxon>
        <taxon>Aspergillus subgen. Circumdati</taxon>
    </lineage>
</organism>
<accession>A0A5N5XA23</accession>
<dbReference type="GO" id="GO:0005829">
    <property type="term" value="C:cytosol"/>
    <property type="evidence" value="ECO:0007669"/>
    <property type="project" value="TreeGrafter"/>
</dbReference>
<gene>
    <name evidence="6" type="ORF">BDV29DRAFT_49637</name>
</gene>
<dbReference type="Gene3D" id="3.40.50.720">
    <property type="entry name" value="NAD(P)-binding Rossmann-like Domain"/>
    <property type="match status" value="1"/>
</dbReference>
<evidence type="ECO:0000256" key="3">
    <source>
        <dbReference type="ARBA" id="ARBA00023235"/>
    </source>
</evidence>
<dbReference type="InterPro" id="IPR005886">
    <property type="entry name" value="UDP_G4E"/>
</dbReference>
<dbReference type="SUPFAM" id="SSF51735">
    <property type="entry name" value="NAD(P)-binding Rossmann-fold domains"/>
    <property type="match status" value="1"/>
</dbReference>
<feature type="region of interest" description="Disordered" evidence="4">
    <location>
        <begin position="1"/>
        <end position="21"/>
    </location>
</feature>
<evidence type="ECO:0000313" key="6">
    <source>
        <dbReference type="EMBL" id="KAB8077569.1"/>
    </source>
</evidence>